<sequence length="267" mass="30819">MSEIVDKVKSQTKQHQAKQFDSKVVNHIESYPLIQSIKSFLLSFQILNIVYSSYLLPLYNFINANLFSISPIYDILSYFDLLANNLLNVVDTYLISYPLNILSQINQKFVLPIDSKLIETNNKFLNPIEKDTKEDLFKIYKTLLAILYNVKDLVFENSNKIQKNLVDTYNSELKSTKQQNYLSKNLEASYNTGLKTIQVLNDDYFQPLKHQTQDYVDQFTSQTKQKTDEFINDAKSKVNPKLDEFKEKKDDLFNNGSSSSPVVSASA</sequence>
<gene>
    <name evidence="2" type="ORF">CANVERA_P0007</name>
</gene>
<feature type="compositionally biased region" description="Low complexity" evidence="1">
    <location>
        <begin position="257"/>
        <end position="267"/>
    </location>
</feature>
<name>A0A9W4XJ19_9ASCO</name>
<feature type="region of interest" description="Disordered" evidence="1">
    <location>
        <begin position="247"/>
        <end position="267"/>
    </location>
</feature>
<comment type="caution">
    <text evidence="2">The sequence shown here is derived from an EMBL/GenBank/DDBJ whole genome shotgun (WGS) entry which is preliminary data.</text>
</comment>
<protein>
    <submittedName>
        <fullName evidence="2">Uncharacterized protein</fullName>
    </submittedName>
</protein>
<organism evidence="2 3">
    <name type="scientific">Candida verbasci</name>
    <dbReference type="NCBI Taxonomy" id="1227364"/>
    <lineage>
        <taxon>Eukaryota</taxon>
        <taxon>Fungi</taxon>
        <taxon>Dikarya</taxon>
        <taxon>Ascomycota</taxon>
        <taxon>Saccharomycotina</taxon>
        <taxon>Pichiomycetes</taxon>
        <taxon>Debaryomycetaceae</taxon>
        <taxon>Candida/Lodderomyces clade</taxon>
        <taxon>Candida</taxon>
    </lineage>
</organism>
<dbReference type="EMBL" id="CANTUO010000001">
    <property type="protein sequence ID" value="CAI5755491.1"/>
    <property type="molecule type" value="Genomic_DNA"/>
</dbReference>
<evidence type="ECO:0000313" key="3">
    <source>
        <dbReference type="Proteomes" id="UP001152885"/>
    </source>
</evidence>
<dbReference type="Pfam" id="PF17316">
    <property type="entry name" value="Perilipin_2"/>
    <property type="match status" value="1"/>
</dbReference>
<keyword evidence="3" id="KW-1185">Reference proteome</keyword>
<dbReference type="Proteomes" id="UP001152885">
    <property type="component" value="Unassembled WGS sequence"/>
</dbReference>
<evidence type="ECO:0000256" key="1">
    <source>
        <dbReference type="SAM" id="MobiDB-lite"/>
    </source>
</evidence>
<dbReference type="OrthoDB" id="4081031at2759"/>
<dbReference type="AlphaFoldDB" id="A0A9W4XJ19"/>
<accession>A0A9W4XJ19</accession>
<proteinExistence type="predicted"/>
<reference evidence="2" key="1">
    <citation type="submission" date="2022-12" db="EMBL/GenBank/DDBJ databases">
        <authorList>
            <person name="Brejova B."/>
        </authorList>
    </citation>
    <scope>NUCLEOTIDE SEQUENCE</scope>
</reference>
<evidence type="ECO:0000313" key="2">
    <source>
        <dbReference type="EMBL" id="CAI5755491.1"/>
    </source>
</evidence>